<organism evidence="2 3">
    <name type="scientific">Funneliformis geosporum</name>
    <dbReference type="NCBI Taxonomy" id="1117311"/>
    <lineage>
        <taxon>Eukaryota</taxon>
        <taxon>Fungi</taxon>
        <taxon>Fungi incertae sedis</taxon>
        <taxon>Mucoromycota</taxon>
        <taxon>Glomeromycotina</taxon>
        <taxon>Glomeromycetes</taxon>
        <taxon>Glomerales</taxon>
        <taxon>Glomeraceae</taxon>
        <taxon>Funneliformis</taxon>
    </lineage>
</organism>
<protein>
    <submittedName>
        <fullName evidence="2">7279_t:CDS:1</fullName>
    </submittedName>
</protein>
<dbReference type="EMBL" id="CAMKVN010012652">
    <property type="protein sequence ID" value="CAI2195575.1"/>
    <property type="molecule type" value="Genomic_DNA"/>
</dbReference>
<keyword evidence="3" id="KW-1185">Reference proteome</keyword>
<comment type="caution">
    <text evidence="2">The sequence shown here is derived from an EMBL/GenBank/DDBJ whole genome shotgun (WGS) entry which is preliminary data.</text>
</comment>
<evidence type="ECO:0000313" key="2">
    <source>
        <dbReference type="EMBL" id="CAI2195575.1"/>
    </source>
</evidence>
<dbReference type="PROSITE" id="PS50878">
    <property type="entry name" value="RT_POL"/>
    <property type="match status" value="1"/>
</dbReference>
<dbReference type="InterPro" id="IPR043502">
    <property type="entry name" value="DNA/RNA_pol_sf"/>
</dbReference>
<gene>
    <name evidence="2" type="ORF">FWILDA_LOCUS17146</name>
</gene>
<dbReference type="PANTHER" id="PTHR21301">
    <property type="entry name" value="REVERSE TRANSCRIPTASE"/>
    <property type="match status" value="1"/>
</dbReference>
<dbReference type="OrthoDB" id="2447884at2759"/>
<dbReference type="AlphaFoldDB" id="A0A9W4T7Q5"/>
<dbReference type="Proteomes" id="UP001153678">
    <property type="component" value="Unassembled WGS sequence"/>
</dbReference>
<dbReference type="Pfam" id="PF00078">
    <property type="entry name" value="RVT_1"/>
    <property type="match status" value="1"/>
</dbReference>
<evidence type="ECO:0000313" key="3">
    <source>
        <dbReference type="Proteomes" id="UP001153678"/>
    </source>
</evidence>
<accession>A0A9W4T7Q5</accession>
<dbReference type="PANTHER" id="PTHR21301:SF10">
    <property type="entry name" value="REVERSE TRANSCRIPTASE DOMAIN-CONTAINING PROTEIN"/>
    <property type="match status" value="1"/>
</dbReference>
<dbReference type="InterPro" id="IPR000477">
    <property type="entry name" value="RT_dom"/>
</dbReference>
<reference evidence="2" key="1">
    <citation type="submission" date="2022-08" db="EMBL/GenBank/DDBJ databases">
        <authorList>
            <person name="Kallberg Y."/>
            <person name="Tangrot J."/>
            <person name="Rosling A."/>
        </authorList>
    </citation>
    <scope>NUCLEOTIDE SEQUENCE</scope>
    <source>
        <strain evidence="2">Wild A</strain>
    </source>
</reference>
<proteinExistence type="predicted"/>
<evidence type="ECO:0000259" key="1">
    <source>
        <dbReference type="PROSITE" id="PS50878"/>
    </source>
</evidence>
<dbReference type="SUPFAM" id="SSF56672">
    <property type="entry name" value="DNA/RNA polymerases"/>
    <property type="match status" value="1"/>
</dbReference>
<feature type="non-terminal residue" evidence="2">
    <location>
        <position position="1"/>
    </location>
</feature>
<sequence length="452" mass="52682">QFKLQIYLLKVHTYEMTMYLIDNLWDKNMLNVPQAYGLIKLHKQPHKLRIITPVVNWINVKAAQDVAKFLQPFVDQLPHILPNSLALLNDPVMTELSQSPIVCSFDVSDMYNSIDQTECLIAIERLAFNQGWMDAVGSDTPNYRKWKQILTLASWVFETSLLGFAGNTFLQKRGLPMGSPLSPVLANLYLAHLELISIERLRIPVTFRFFRYLDDMLFIDTHGKLFRYYKGKHPSLHAIELFLDYITAEAGNSSLNFEFTGGANKVNEYVEFLDLRIGIVDVSSDPDNVKFAFSTAVYDKPTNLHIYTDPSTFYPFHYVYNWIQGENIRLIRNSSSNNNYELTLNRFKQFLIRRKYLEYDINRFIRLNPYEHRSRLLLSEKPHIDEATLELRESINKRRYIMVQNTGARPILVKAIRYIANFDQTEPFTPVVRKGKSIISVLNKARKHVKPQ</sequence>
<feature type="domain" description="Reverse transcriptase" evidence="1">
    <location>
        <begin position="1"/>
        <end position="277"/>
    </location>
</feature>
<name>A0A9W4T7Q5_9GLOM</name>